<dbReference type="PROSITE" id="PS50005">
    <property type="entry name" value="TPR"/>
    <property type="match status" value="1"/>
</dbReference>
<dbReference type="Gene3D" id="1.25.40.10">
    <property type="entry name" value="Tetratricopeptide repeat domain"/>
    <property type="match status" value="1"/>
</dbReference>
<protein>
    <recommendedName>
        <fullName evidence="5">Tetratricopeptide repeat protein 29</fullName>
    </recommendedName>
</protein>
<name>A0A8K1CHN9_PYTOL</name>
<gene>
    <name evidence="8" type="ORF">Poli38472_002109</name>
</gene>
<dbReference type="InterPro" id="IPR011990">
    <property type="entry name" value="TPR-like_helical_dom_sf"/>
</dbReference>
<evidence type="ECO:0000256" key="7">
    <source>
        <dbReference type="SAM" id="MobiDB-lite"/>
    </source>
</evidence>
<dbReference type="GO" id="GO:0005737">
    <property type="term" value="C:cytoplasm"/>
    <property type="evidence" value="ECO:0007669"/>
    <property type="project" value="UniProtKB-SubCell"/>
</dbReference>
<evidence type="ECO:0000313" key="9">
    <source>
        <dbReference type="Proteomes" id="UP000794436"/>
    </source>
</evidence>
<reference evidence="8" key="1">
    <citation type="submission" date="2019-03" db="EMBL/GenBank/DDBJ databases">
        <title>Long read genome sequence of the mycoparasitic Pythium oligandrum ATCC 38472 isolated from sugarbeet rhizosphere.</title>
        <authorList>
            <person name="Gaulin E."/>
        </authorList>
    </citation>
    <scope>NUCLEOTIDE SEQUENCE</scope>
    <source>
        <strain evidence="8">ATCC 38472_TT</strain>
    </source>
</reference>
<evidence type="ECO:0000313" key="8">
    <source>
        <dbReference type="EMBL" id="TMW63168.1"/>
    </source>
</evidence>
<dbReference type="InterPro" id="IPR051476">
    <property type="entry name" value="Bac_ResReg_Asp_Phosphatase"/>
</dbReference>
<evidence type="ECO:0000256" key="2">
    <source>
        <dbReference type="ARBA" id="ARBA00022490"/>
    </source>
</evidence>
<dbReference type="GO" id="GO:0003341">
    <property type="term" value="P:cilium movement"/>
    <property type="evidence" value="ECO:0007669"/>
    <property type="project" value="TreeGrafter"/>
</dbReference>
<evidence type="ECO:0000256" key="6">
    <source>
        <dbReference type="PROSITE-ProRule" id="PRU00339"/>
    </source>
</evidence>
<evidence type="ECO:0000256" key="4">
    <source>
        <dbReference type="ARBA" id="ARBA00022803"/>
    </source>
</evidence>
<dbReference type="SUPFAM" id="SSF48452">
    <property type="entry name" value="TPR-like"/>
    <property type="match status" value="2"/>
</dbReference>
<dbReference type="InterPro" id="IPR019734">
    <property type="entry name" value="TPR_rpt"/>
</dbReference>
<dbReference type="EMBL" id="SPLM01000072">
    <property type="protein sequence ID" value="TMW63168.1"/>
    <property type="molecule type" value="Genomic_DNA"/>
</dbReference>
<keyword evidence="2" id="KW-0963">Cytoplasm</keyword>
<keyword evidence="9" id="KW-1185">Reference proteome</keyword>
<comment type="subcellular location">
    <subcellularLocation>
        <location evidence="1">Cytoplasm</location>
    </subcellularLocation>
</comment>
<dbReference type="Proteomes" id="UP000794436">
    <property type="component" value="Unassembled WGS sequence"/>
</dbReference>
<feature type="region of interest" description="Disordered" evidence="7">
    <location>
        <begin position="1"/>
        <end position="50"/>
    </location>
</feature>
<organism evidence="8 9">
    <name type="scientific">Pythium oligandrum</name>
    <name type="common">Mycoparasitic fungus</name>
    <dbReference type="NCBI Taxonomy" id="41045"/>
    <lineage>
        <taxon>Eukaryota</taxon>
        <taxon>Sar</taxon>
        <taxon>Stramenopiles</taxon>
        <taxon>Oomycota</taxon>
        <taxon>Peronosporomycetes</taxon>
        <taxon>Pythiales</taxon>
        <taxon>Pythiaceae</taxon>
        <taxon>Pythium</taxon>
    </lineage>
</organism>
<dbReference type="PANTHER" id="PTHR46630">
    <property type="entry name" value="TETRATRICOPEPTIDE REPEAT PROTEIN 29"/>
    <property type="match status" value="1"/>
</dbReference>
<comment type="caution">
    <text evidence="8">The sequence shown here is derived from an EMBL/GenBank/DDBJ whole genome shotgun (WGS) entry which is preliminary data.</text>
</comment>
<dbReference type="GO" id="GO:0005929">
    <property type="term" value="C:cilium"/>
    <property type="evidence" value="ECO:0007669"/>
    <property type="project" value="TreeGrafter"/>
</dbReference>
<dbReference type="SMART" id="SM00028">
    <property type="entry name" value="TPR"/>
    <property type="match status" value="5"/>
</dbReference>
<feature type="compositionally biased region" description="Basic and acidic residues" evidence="7">
    <location>
        <begin position="1"/>
        <end position="12"/>
    </location>
</feature>
<feature type="repeat" description="TPR" evidence="6">
    <location>
        <begin position="356"/>
        <end position="389"/>
    </location>
</feature>
<evidence type="ECO:0000256" key="1">
    <source>
        <dbReference type="ARBA" id="ARBA00004496"/>
    </source>
</evidence>
<dbReference type="Pfam" id="PF13181">
    <property type="entry name" value="TPR_8"/>
    <property type="match status" value="1"/>
</dbReference>
<evidence type="ECO:0000256" key="5">
    <source>
        <dbReference type="ARBA" id="ARBA00040665"/>
    </source>
</evidence>
<proteinExistence type="predicted"/>
<dbReference type="PANTHER" id="PTHR46630:SF1">
    <property type="entry name" value="TETRATRICOPEPTIDE REPEAT PROTEIN 29"/>
    <property type="match status" value="1"/>
</dbReference>
<accession>A0A8K1CHN9</accession>
<keyword evidence="3" id="KW-0677">Repeat</keyword>
<dbReference type="AlphaFoldDB" id="A0A8K1CHN9"/>
<evidence type="ECO:0000256" key="3">
    <source>
        <dbReference type="ARBA" id="ARBA00022737"/>
    </source>
</evidence>
<keyword evidence="4 6" id="KW-0802">TPR repeat</keyword>
<dbReference type="OrthoDB" id="626167at2759"/>
<sequence length="442" mass="49254">MTLKSKDTETRRSVRTAAPAAPHVIQPACKKPVRAKPMRGPGAHLTTPGALASSTSDEMLLRMHAMAGQPPQAHAKFREEVCVQMLMGGYVQSFVDMFYLTHRPPPVDAAGTPSMGLEPAEMEFLRDQLVTAEHSKRRGEIPEVLNAFESLATYCAEKQDIKTMIFFYEKCLEIARVVKDPMCEMRVLSKIGEGFHSLLDLDKAREFLEQHVAIAQVLYEHEDDSIMRSEAFMQLAKVYWDLGFEYERRQLLDDAIDYYKKYLDCASKASELEAVGEAQLKIGMCYNLLVQPSNALPFIEAYLVSCQNSGHLEGEGKACAELATAHENLGNKQLSIEFLNRYASIAAQADNLINQADACRRLGHIYTASQNFQRAREMHEKNYELTPAVAAGTGDSTAMNSARINVGAARANDRLAVLLSLVKEDFRGLLEWKNSRIAPAVD</sequence>